<reference evidence="1 2" key="1">
    <citation type="submission" date="2017-02" db="EMBL/GenBank/DDBJ databases">
        <title>Draft genome sequence of Moraxella porci CCUG 54912T type strain.</title>
        <authorList>
            <person name="Salva-Serra F."/>
            <person name="Engstrom-Jakobsson H."/>
            <person name="Thorell K."/>
            <person name="Jaen-Luchoro D."/>
            <person name="Gonzales-Siles L."/>
            <person name="Karlsson R."/>
            <person name="Yazdan S."/>
            <person name="Boulund F."/>
            <person name="Johnning A."/>
            <person name="Engstrand L."/>
            <person name="Kristiansson E."/>
            <person name="Moore E."/>
        </authorList>
    </citation>
    <scope>NUCLEOTIDE SEQUENCE [LARGE SCALE GENOMIC DNA]</scope>
    <source>
        <strain evidence="1 2">CCUG 54912</strain>
    </source>
</reference>
<evidence type="ECO:0000313" key="2">
    <source>
        <dbReference type="Proteomes" id="UP000190683"/>
    </source>
</evidence>
<name>A0A1T0CVY4_9GAMM</name>
<comment type="caution">
    <text evidence="1">The sequence shown here is derived from an EMBL/GenBank/DDBJ whole genome shotgun (WGS) entry which is preliminary data.</text>
</comment>
<keyword evidence="2" id="KW-1185">Reference proteome</keyword>
<sequence length="69" mass="7363">MPNNVTVCVIICKKLVADCEYANLAAEQGRVNDKSSQCTIKANTTGFQSSIKCKKSAAIATLDKPDCIP</sequence>
<evidence type="ECO:0000313" key="1">
    <source>
        <dbReference type="EMBL" id="OOS26524.1"/>
    </source>
</evidence>
<dbReference type="Proteomes" id="UP000190683">
    <property type="component" value="Unassembled WGS sequence"/>
</dbReference>
<gene>
    <name evidence="1" type="ORF">B0681_01170</name>
</gene>
<organism evidence="1 2">
    <name type="scientific">Moraxella porci DSM 25326</name>
    <dbReference type="NCBI Taxonomy" id="573983"/>
    <lineage>
        <taxon>Bacteria</taxon>
        <taxon>Pseudomonadati</taxon>
        <taxon>Pseudomonadota</taxon>
        <taxon>Gammaproteobacteria</taxon>
        <taxon>Moraxellales</taxon>
        <taxon>Moraxellaceae</taxon>
        <taxon>Moraxella</taxon>
    </lineage>
</organism>
<accession>A0A1T0CVY4</accession>
<dbReference type="EMBL" id="MUYV01000001">
    <property type="protein sequence ID" value="OOS26524.1"/>
    <property type="molecule type" value="Genomic_DNA"/>
</dbReference>
<proteinExistence type="predicted"/>
<dbReference type="AlphaFoldDB" id="A0A1T0CVY4"/>
<protein>
    <submittedName>
        <fullName evidence="1">Uncharacterized protein</fullName>
    </submittedName>
</protein>